<evidence type="ECO:0000313" key="3">
    <source>
        <dbReference type="Proteomes" id="UP000887159"/>
    </source>
</evidence>
<organism evidence="2 3">
    <name type="scientific">Trichonephila clavipes</name>
    <name type="common">Golden silk orbweaver</name>
    <name type="synonym">Nephila clavipes</name>
    <dbReference type="NCBI Taxonomy" id="2585209"/>
    <lineage>
        <taxon>Eukaryota</taxon>
        <taxon>Metazoa</taxon>
        <taxon>Ecdysozoa</taxon>
        <taxon>Arthropoda</taxon>
        <taxon>Chelicerata</taxon>
        <taxon>Arachnida</taxon>
        <taxon>Araneae</taxon>
        <taxon>Araneomorphae</taxon>
        <taxon>Entelegynae</taxon>
        <taxon>Araneoidea</taxon>
        <taxon>Nephilidae</taxon>
        <taxon>Trichonephila</taxon>
    </lineage>
</organism>
<sequence length="122" mass="14061">MYSYEEYCEMVLLYGQCNRSKREAARLYAIKFPSRRYPSYCTIALAIQHLYKAGSYHRRIPLSSATPSSLRIPAEDVLGYVLTHLESSVRDISKACSYSKSTVWNILHKYGAYPFRPVLAHD</sequence>
<dbReference type="AlphaFoldDB" id="A0A8X6S3T3"/>
<protein>
    <submittedName>
        <fullName evidence="2">DUF4817 domain-containing protein</fullName>
    </submittedName>
</protein>
<evidence type="ECO:0000313" key="2">
    <source>
        <dbReference type="EMBL" id="GFY05266.1"/>
    </source>
</evidence>
<accession>A0A8X6S3T3</accession>
<evidence type="ECO:0000259" key="1">
    <source>
        <dbReference type="Pfam" id="PF16087"/>
    </source>
</evidence>
<dbReference type="Proteomes" id="UP000887159">
    <property type="component" value="Unassembled WGS sequence"/>
</dbReference>
<feature type="domain" description="DUF4817" evidence="1">
    <location>
        <begin position="3"/>
        <end position="55"/>
    </location>
</feature>
<gene>
    <name evidence="2" type="primary">NCL1_25316</name>
    <name evidence="2" type="ORF">TNCV_2207121</name>
</gene>
<proteinExistence type="predicted"/>
<dbReference type="Pfam" id="PF16087">
    <property type="entry name" value="DUF4817"/>
    <property type="match status" value="1"/>
</dbReference>
<reference evidence="2" key="1">
    <citation type="submission" date="2020-08" db="EMBL/GenBank/DDBJ databases">
        <title>Multicomponent nature underlies the extraordinary mechanical properties of spider dragline silk.</title>
        <authorList>
            <person name="Kono N."/>
            <person name="Nakamura H."/>
            <person name="Mori M."/>
            <person name="Yoshida Y."/>
            <person name="Ohtoshi R."/>
            <person name="Malay A.D."/>
            <person name="Moran D.A.P."/>
            <person name="Tomita M."/>
            <person name="Numata K."/>
            <person name="Arakawa K."/>
        </authorList>
    </citation>
    <scope>NUCLEOTIDE SEQUENCE</scope>
</reference>
<dbReference type="InterPro" id="IPR032135">
    <property type="entry name" value="DUF4817"/>
</dbReference>
<dbReference type="EMBL" id="BMAU01021250">
    <property type="protein sequence ID" value="GFY05266.1"/>
    <property type="molecule type" value="Genomic_DNA"/>
</dbReference>
<comment type="caution">
    <text evidence="2">The sequence shown here is derived from an EMBL/GenBank/DDBJ whole genome shotgun (WGS) entry which is preliminary data.</text>
</comment>
<keyword evidence="3" id="KW-1185">Reference proteome</keyword>
<name>A0A8X6S3T3_TRICX</name>